<dbReference type="GO" id="GO:0003678">
    <property type="term" value="F:DNA helicase activity"/>
    <property type="evidence" value="ECO:0007669"/>
    <property type="project" value="InterPro"/>
</dbReference>
<dbReference type="PANTHER" id="PTHR30153:SF2">
    <property type="entry name" value="REPLICATIVE DNA HELICASE"/>
    <property type="match status" value="1"/>
</dbReference>
<protein>
    <recommendedName>
        <fullName evidence="1">SF4 helicase domain-containing protein</fullName>
    </recommendedName>
</protein>
<evidence type="ECO:0000259" key="1">
    <source>
        <dbReference type="PROSITE" id="PS51199"/>
    </source>
</evidence>
<evidence type="ECO:0000313" key="2">
    <source>
        <dbReference type="EMBL" id="BBU70049.1"/>
    </source>
</evidence>
<name>A0A7R6R6F3_9RHOO</name>
<proteinExistence type="predicted"/>
<dbReference type="Proteomes" id="UP000463961">
    <property type="component" value="Chromosome"/>
</dbReference>
<dbReference type="AlphaFoldDB" id="A0A7R6R6F3"/>
<dbReference type="SUPFAM" id="SSF52540">
    <property type="entry name" value="P-loop containing nucleoside triphosphate hydrolases"/>
    <property type="match status" value="1"/>
</dbReference>
<dbReference type="PROSITE" id="PS51199">
    <property type="entry name" value="SF4_HELICASE"/>
    <property type="match status" value="1"/>
</dbReference>
<dbReference type="GO" id="GO:0006260">
    <property type="term" value="P:DNA replication"/>
    <property type="evidence" value="ECO:0007669"/>
    <property type="project" value="InterPro"/>
</dbReference>
<organism evidence="2 3">
    <name type="scientific">Fluviibacter phosphoraccumulans</name>
    <dbReference type="NCBI Taxonomy" id="1751046"/>
    <lineage>
        <taxon>Bacteria</taxon>
        <taxon>Pseudomonadati</taxon>
        <taxon>Pseudomonadota</taxon>
        <taxon>Betaproteobacteria</taxon>
        <taxon>Rhodocyclales</taxon>
        <taxon>Fluviibacteraceae</taxon>
        <taxon>Fluviibacter</taxon>
    </lineage>
</organism>
<dbReference type="InterPro" id="IPR027417">
    <property type="entry name" value="P-loop_NTPase"/>
</dbReference>
<dbReference type="Gene3D" id="3.40.50.300">
    <property type="entry name" value="P-loop containing nucleotide triphosphate hydrolases"/>
    <property type="match status" value="1"/>
</dbReference>
<keyword evidence="3" id="KW-1185">Reference proteome</keyword>
<dbReference type="EMBL" id="AP022345">
    <property type="protein sequence ID" value="BBU70049.1"/>
    <property type="molecule type" value="Genomic_DNA"/>
</dbReference>
<dbReference type="InterPro" id="IPR007694">
    <property type="entry name" value="DNA_helicase_DnaB-like_C"/>
</dbReference>
<feature type="domain" description="SF4 helicase" evidence="1">
    <location>
        <begin position="1"/>
        <end position="230"/>
    </location>
</feature>
<dbReference type="Pfam" id="PF03796">
    <property type="entry name" value="DnaB_C"/>
    <property type="match status" value="1"/>
</dbReference>
<sequence>MGKTTLGVNIAENVAMAGGVALVFSLEMSAADLVERSMARAGSVNTQTLREGKLTEDDWSRVTVALGKLNGKSLVIDDDPGTATVAQMRRKAVRLKRKHGRLDLIVVDYLQLMRGDGNNRNEEIGGITRGLKLLARELNIPIILLSQLNRGVEDRTDKRPMMSDLRESGAIEQDADVILMAYRDDYYNESSPFKGFAEIIIRKQRMGPTGAVPLVFQGQYSRFVDADIGEFARARDSASFQPIRKRKGGFDG</sequence>
<evidence type="ECO:0000313" key="3">
    <source>
        <dbReference type="Proteomes" id="UP000463961"/>
    </source>
</evidence>
<reference evidence="3" key="1">
    <citation type="submission" date="2020-01" db="EMBL/GenBank/DDBJ databases">
        <title>Phosphoaccumulans saitamaens gen. nov., sp. nov., a polyphosphate accumulating bacterium isolated from surface river water.</title>
        <authorList>
            <person name="Watanabe K."/>
            <person name="Suda W."/>
        </authorList>
    </citation>
    <scope>NUCLEOTIDE SEQUENCE [LARGE SCALE GENOMIC DNA]</scope>
    <source>
        <strain evidence="3">ICHIAU1</strain>
    </source>
</reference>
<gene>
    <name evidence="2" type="ORF">ICHIAU1_23320</name>
</gene>
<dbReference type="GO" id="GO:0005524">
    <property type="term" value="F:ATP binding"/>
    <property type="evidence" value="ECO:0007669"/>
    <property type="project" value="InterPro"/>
</dbReference>
<dbReference type="CDD" id="cd00984">
    <property type="entry name" value="DnaB_C"/>
    <property type="match status" value="1"/>
</dbReference>
<accession>A0A7R6R6F3</accession>
<dbReference type="PANTHER" id="PTHR30153">
    <property type="entry name" value="REPLICATIVE DNA HELICASE DNAB"/>
    <property type="match status" value="1"/>
</dbReference>
<dbReference type="GO" id="GO:0005829">
    <property type="term" value="C:cytosol"/>
    <property type="evidence" value="ECO:0007669"/>
    <property type="project" value="TreeGrafter"/>
</dbReference>